<sequence>MSEHPLNLEDWKPARLPQPVVLEGRWVRLEPLVTAQHGQAIWSAVNGHDSVWMWLGDGPYPREEDLLQALRAKENDSVSRFFAILPKQPSGQTESAAGYASLMRIDAPNGVIEVGNILFSPQLQRTRAATETIYLMARYAFEELGYRRYEWKCNALNLPSRRAAERFGFTFEGIFRQHMVIKKRSRDSAWYSMLDTEWPDRKRAFERWLDPANFNADGRQITQLTTLSRTHN</sequence>
<feature type="domain" description="N-acetyltransferase" evidence="1">
    <location>
        <begin position="39"/>
        <end position="187"/>
    </location>
</feature>
<dbReference type="RefSeq" id="WP_353068188.1">
    <property type="nucleotide sequence ID" value="NZ_CP132932.1"/>
</dbReference>
<reference evidence="2" key="1">
    <citation type="submission" date="2023-08" db="EMBL/GenBank/DDBJ databases">
        <authorList>
            <person name="Messyasz A."/>
            <person name="Mannisto M.K."/>
            <person name="Kerkhof L.J."/>
            <person name="Haggblom M."/>
        </authorList>
    </citation>
    <scope>NUCLEOTIDE SEQUENCE</scope>
    <source>
        <strain evidence="2">M8UP23</strain>
    </source>
</reference>
<dbReference type="Pfam" id="PF13302">
    <property type="entry name" value="Acetyltransf_3"/>
    <property type="match status" value="1"/>
</dbReference>
<evidence type="ECO:0000313" key="2">
    <source>
        <dbReference type="EMBL" id="XCB25086.1"/>
    </source>
</evidence>
<gene>
    <name evidence="2" type="ORF">RBB75_11525</name>
</gene>
<dbReference type="GO" id="GO:0008999">
    <property type="term" value="F:protein-N-terminal-alanine acetyltransferase activity"/>
    <property type="evidence" value="ECO:0007669"/>
    <property type="project" value="TreeGrafter"/>
</dbReference>
<dbReference type="InterPro" id="IPR016181">
    <property type="entry name" value="Acyl_CoA_acyltransferase"/>
</dbReference>
<accession>A0AAU7Z9C5</accession>
<dbReference type="GO" id="GO:1990189">
    <property type="term" value="F:protein N-terminal-serine acetyltransferase activity"/>
    <property type="evidence" value="ECO:0007669"/>
    <property type="project" value="TreeGrafter"/>
</dbReference>
<dbReference type="InterPro" id="IPR051908">
    <property type="entry name" value="Ribosomal_N-acetyltransferase"/>
</dbReference>
<dbReference type="KEGG" id="temp:RBB75_11525"/>
<keyword evidence="2" id="KW-0808">Transferase</keyword>
<name>A0AAU7Z9C5_9BACT</name>
<dbReference type="PANTHER" id="PTHR43441">
    <property type="entry name" value="RIBOSOMAL-PROTEIN-SERINE ACETYLTRANSFERASE"/>
    <property type="match status" value="1"/>
</dbReference>
<organism evidence="2">
    <name type="scientific">Tunturiibacter empetritectus</name>
    <dbReference type="NCBI Taxonomy" id="3069691"/>
    <lineage>
        <taxon>Bacteria</taxon>
        <taxon>Pseudomonadati</taxon>
        <taxon>Acidobacteriota</taxon>
        <taxon>Terriglobia</taxon>
        <taxon>Terriglobales</taxon>
        <taxon>Acidobacteriaceae</taxon>
        <taxon>Tunturiibacter</taxon>
    </lineage>
</organism>
<reference evidence="2" key="2">
    <citation type="journal article" date="2024" name="Environ. Microbiol.">
        <title>Genome analysis and description of Tunturibacter gen. nov. expands the diversity of Terriglobia in tundra soils.</title>
        <authorList>
            <person name="Messyasz A."/>
            <person name="Mannisto M.K."/>
            <person name="Kerkhof L.J."/>
            <person name="Haggblom M.M."/>
        </authorList>
    </citation>
    <scope>NUCLEOTIDE SEQUENCE</scope>
    <source>
        <strain evidence="2">M8UP23</strain>
    </source>
</reference>
<dbReference type="InterPro" id="IPR000182">
    <property type="entry name" value="GNAT_dom"/>
</dbReference>
<dbReference type="PANTHER" id="PTHR43441:SF2">
    <property type="entry name" value="FAMILY ACETYLTRANSFERASE, PUTATIVE (AFU_ORTHOLOGUE AFUA_7G00850)-RELATED"/>
    <property type="match status" value="1"/>
</dbReference>
<dbReference type="AlphaFoldDB" id="A0AAU7Z9C5"/>
<dbReference type="PROSITE" id="PS51186">
    <property type="entry name" value="GNAT"/>
    <property type="match status" value="1"/>
</dbReference>
<dbReference type="EMBL" id="CP132932">
    <property type="protein sequence ID" value="XCB25086.1"/>
    <property type="molecule type" value="Genomic_DNA"/>
</dbReference>
<evidence type="ECO:0000259" key="1">
    <source>
        <dbReference type="PROSITE" id="PS51186"/>
    </source>
</evidence>
<protein>
    <submittedName>
        <fullName evidence="2">GNAT family protein</fullName>
        <ecNumber evidence="2">2.-.-.-</ecNumber>
    </submittedName>
</protein>
<dbReference type="SUPFAM" id="SSF55729">
    <property type="entry name" value="Acyl-CoA N-acyltransferases (Nat)"/>
    <property type="match status" value="1"/>
</dbReference>
<dbReference type="FunFam" id="3.40.630.30:FF:000047">
    <property type="entry name" value="Acetyltransferase, GNAT family"/>
    <property type="match status" value="1"/>
</dbReference>
<proteinExistence type="predicted"/>
<dbReference type="Gene3D" id="3.40.630.30">
    <property type="match status" value="1"/>
</dbReference>
<dbReference type="EC" id="2.-.-.-" evidence="2"/>